<evidence type="ECO:0000313" key="1">
    <source>
        <dbReference type="EMBL" id="KMS95555.1"/>
    </source>
</evidence>
<dbReference type="EMBL" id="KQ090454">
    <property type="protein sequence ID" value="KMS95555.1"/>
    <property type="molecule type" value="Genomic_DNA"/>
</dbReference>
<sequence>MPTPLSLSLLPVDPSLSLFRTHPDIMAHLSTNFVRLVRRLHKLCSPSFSVRSWRFNAVRHKLNCS</sequence>
<protein>
    <submittedName>
        <fullName evidence="1">Uncharacterized protein</fullName>
    </submittedName>
</protein>
<reference evidence="1 2" key="1">
    <citation type="journal article" date="2014" name="Nature">
        <title>The genome of the recently domesticated crop plant sugar beet (Beta vulgaris).</title>
        <authorList>
            <person name="Dohm J.C."/>
            <person name="Minoche A.E."/>
            <person name="Holtgrawe D."/>
            <person name="Capella-Gutierrez S."/>
            <person name="Zakrzewski F."/>
            <person name="Tafer H."/>
            <person name="Rupp O."/>
            <person name="Sorensen T.R."/>
            <person name="Stracke R."/>
            <person name="Reinhardt R."/>
            <person name="Goesmann A."/>
            <person name="Kraft T."/>
            <person name="Schulz B."/>
            <person name="Stadler P.F."/>
            <person name="Schmidt T."/>
            <person name="Gabaldon T."/>
            <person name="Lehrach H."/>
            <person name="Weisshaar B."/>
            <person name="Himmelbauer H."/>
        </authorList>
    </citation>
    <scope>NUCLEOTIDE SEQUENCE [LARGE SCALE GENOMIC DNA]</scope>
    <source>
        <tissue evidence="1">Taproot</tissue>
    </source>
</reference>
<dbReference type="Proteomes" id="UP000035740">
    <property type="component" value="Unassembled WGS sequence"/>
</dbReference>
<organism evidence="1 2">
    <name type="scientific">Beta vulgaris subsp. vulgaris</name>
    <name type="common">Beet</name>
    <dbReference type="NCBI Taxonomy" id="3555"/>
    <lineage>
        <taxon>Eukaryota</taxon>
        <taxon>Viridiplantae</taxon>
        <taxon>Streptophyta</taxon>
        <taxon>Embryophyta</taxon>
        <taxon>Tracheophyta</taxon>
        <taxon>Spermatophyta</taxon>
        <taxon>Magnoliopsida</taxon>
        <taxon>eudicotyledons</taxon>
        <taxon>Gunneridae</taxon>
        <taxon>Pentapetalae</taxon>
        <taxon>Caryophyllales</taxon>
        <taxon>Chenopodiaceae</taxon>
        <taxon>Betoideae</taxon>
        <taxon>Beta</taxon>
    </lineage>
</organism>
<accession>A0A0J8DXH9</accession>
<proteinExistence type="predicted"/>
<keyword evidence="2" id="KW-1185">Reference proteome</keyword>
<name>A0A0J8DXH9_BETVV</name>
<dbReference type="AlphaFoldDB" id="A0A0J8DXH9"/>
<evidence type="ECO:0000313" key="2">
    <source>
        <dbReference type="Proteomes" id="UP000035740"/>
    </source>
</evidence>
<gene>
    <name evidence="1" type="ORF">BVRB_007180</name>
</gene>
<dbReference type="Gramene" id="KMS95555">
    <property type="protein sequence ID" value="KMS95555"/>
    <property type="gene ID" value="BVRB_007180"/>
</dbReference>